<dbReference type="STRING" id="1416801.SAMN05192553_102127"/>
<dbReference type="Proteomes" id="UP000199403">
    <property type="component" value="Unassembled WGS sequence"/>
</dbReference>
<dbReference type="AlphaFoldDB" id="A0A1H6VK43"/>
<feature type="domain" description="Thioredoxin" evidence="1">
    <location>
        <begin position="242"/>
        <end position="403"/>
    </location>
</feature>
<reference evidence="3" key="1">
    <citation type="submission" date="2016-10" db="EMBL/GenBank/DDBJ databases">
        <authorList>
            <person name="Varghese N."/>
            <person name="Submissions S."/>
        </authorList>
    </citation>
    <scope>NUCLEOTIDE SEQUENCE [LARGE SCALE GENOMIC DNA]</scope>
    <source>
        <strain evidence="3">IBRC-M 10761</strain>
    </source>
</reference>
<proteinExistence type="predicted"/>
<feature type="domain" description="Thioredoxin" evidence="1">
    <location>
        <begin position="61"/>
        <end position="224"/>
    </location>
</feature>
<dbReference type="SUPFAM" id="SSF52833">
    <property type="entry name" value="Thioredoxin-like"/>
    <property type="match status" value="2"/>
</dbReference>
<protein>
    <submittedName>
        <fullName evidence="2">Peroxiredoxin</fullName>
    </submittedName>
</protein>
<evidence type="ECO:0000313" key="3">
    <source>
        <dbReference type="Proteomes" id="UP000199403"/>
    </source>
</evidence>
<dbReference type="InterPro" id="IPR013766">
    <property type="entry name" value="Thioredoxin_domain"/>
</dbReference>
<dbReference type="InterPro" id="IPR000866">
    <property type="entry name" value="AhpC/TSA"/>
</dbReference>
<dbReference type="InterPro" id="IPR047262">
    <property type="entry name" value="PRX-like1"/>
</dbReference>
<dbReference type="CDD" id="cd02966">
    <property type="entry name" value="TlpA_like_family"/>
    <property type="match status" value="1"/>
</dbReference>
<evidence type="ECO:0000259" key="1">
    <source>
        <dbReference type="PROSITE" id="PS51352"/>
    </source>
</evidence>
<dbReference type="CDD" id="cd02969">
    <property type="entry name" value="PRX_like1"/>
    <property type="match status" value="1"/>
</dbReference>
<dbReference type="Pfam" id="PF00578">
    <property type="entry name" value="AhpC-TSA"/>
    <property type="match status" value="2"/>
</dbReference>
<accession>A0A1H6VK43</accession>
<sequence>MNRLDVITIPSGACFLVAFAIVLLHACGAPQQDSQEKPSETSEAFFTPKPQAVDEKPVQTLAIGDPAPDFRLPGVDGNYHELSDFADKEVLVINFTCNHCPTAQAYEQRFIDLATAYSPKGVQFIAISPNSPIAVLPEELGYTDLNDDFESMKIRAQEMNFNFPYLYDGDVHEFSTAYGPTATPHIFVFDKNRKLTYQGRIDASEKPGTGEADDAIHAIETTLRGEALASDRATTPAFGCSIKWGWKNEYTLKVNEDWKKKPVDLSKIDLDELDQLLKNDSDQLRLVNFWATWCGPCIVEYPEFIEIQRMYGDRDFEFVSVSLDDPGSADKALKFLQKKYSATTNYLVDTEDKYAIIDVVKNDWDGSLPLTLLIEPGGKVHYKVPGTIDPLALKKTIVDHPMIGRYY</sequence>
<dbReference type="OrthoDB" id="9809746at2"/>
<dbReference type="EMBL" id="FNZH01000002">
    <property type="protein sequence ID" value="SEJ04971.1"/>
    <property type="molecule type" value="Genomic_DNA"/>
</dbReference>
<name>A0A1H6VK43_9BACT</name>
<dbReference type="GO" id="GO:0016491">
    <property type="term" value="F:oxidoreductase activity"/>
    <property type="evidence" value="ECO:0007669"/>
    <property type="project" value="InterPro"/>
</dbReference>
<keyword evidence="3" id="KW-1185">Reference proteome</keyword>
<dbReference type="PANTHER" id="PTHR43640">
    <property type="entry name" value="OS07G0260300 PROTEIN"/>
    <property type="match status" value="1"/>
</dbReference>
<evidence type="ECO:0000313" key="2">
    <source>
        <dbReference type="EMBL" id="SEJ04971.1"/>
    </source>
</evidence>
<dbReference type="RefSeq" id="WP_092172693.1">
    <property type="nucleotide sequence ID" value="NZ_FNZH01000002.1"/>
</dbReference>
<dbReference type="GO" id="GO:0016209">
    <property type="term" value="F:antioxidant activity"/>
    <property type="evidence" value="ECO:0007669"/>
    <property type="project" value="InterPro"/>
</dbReference>
<dbReference type="PROSITE" id="PS51352">
    <property type="entry name" value="THIOREDOXIN_2"/>
    <property type="match status" value="2"/>
</dbReference>
<organism evidence="2 3">
    <name type="scientific">Cyclobacterium xiamenense</name>
    <dbReference type="NCBI Taxonomy" id="1297121"/>
    <lineage>
        <taxon>Bacteria</taxon>
        <taxon>Pseudomonadati</taxon>
        <taxon>Bacteroidota</taxon>
        <taxon>Cytophagia</taxon>
        <taxon>Cytophagales</taxon>
        <taxon>Cyclobacteriaceae</taxon>
        <taxon>Cyclobacterium</taxon>
    </lineage>
</organism>
<dbReference type="PANTHER" id="PTHR43640:SF1">
    <property type="entry name" value="THIOREDOXIN-DEPENDENT PEROXIREDOXIN"/>
    <property type="match status" value="1"/>
</dbReference>
<dbReference type="InterPro" id="IPR036249">
    <property type="entry name" value="Thioredoxin-like_sf"/>
</dbReference>
<gene>
    <name evidence="2" type="ORF">SAMN05192553_102127</name>
</gene>
<dbReference type="Gene3D" id="3.40.30.10">
    <property type="entry name" value="Glutaredoxin"/>
    <property type="match status" value="2"/>
</dbReference>